<keyword evidence="2" id="KW-0560">Oxidoreductase</keyword>
<dbReference type="InterPro" id="IPR023210">
    <property type="entry name" value="NADP_OxRdtase_dom"/>
</dbReference>
<name>A0A2I3GWN1_NOMLE</name>
<protein>
    <recommendedName>
        <fullName evidence="6">NADP-dependent oxidoreductase domain-containing protein</fullName>
    </recommendedName>
</protein>
<proteinExistence type="predicted"/>
<evidence type="ECO:0000313" key="8">
    <source>
        <dbReference type="Proteomes" id="UP000001073"/>
    </source>
</evidence>
<keyword evidence="1" id="KW-0521">NADP</keyword>
<dbReference type="InterPro" id="IPR036812">
    <property type="entry name" value="NAD(P)_OxRdtase_dom_sf"/>
</dbReference>
<dbReference type="PANTHER" id="PTHR11732">
    <property type="entry name" value="ALDO/KETO REDUCTASE"/>
    <property type="match status" value="1"/>
</dbReference>
<dbReference type="PRINTS" id="PR00069">
    <property type="entry name" value="ALDKETRDTASE"/>
</dbReference>
<evidence type="ECO:0000256" key="2">
    <source>
        <dbReference type="ARBA" id="ARBA00023002"/>
    </source>
</evidence>
<dbReference type="Proteomes" id="UP000001073">
    <property type="component" value="Chromosome 21"/>
</dbReference>
<dbReference type="SUPFAM" id="SSF51430">
    <property type="entry name" value="NAD(P)-linked oxidoreductase"/>
    <property type="match status" value="1"/>
</dbReference>
<dbReference type="GO" id="GO:0016491">
    <property type="term" value="F:oxidoreductase activity"/>
    <property type="evidence" value="ECO:0007669"/>
    <property type="project" value="UniProtKB-KW"/>
</dbReference>
<feature type="binding site" evidence="4">
    <location>
        <position position="86"/>
    </location>
    <ligand>
        <name>substrate</name>
    </ligand>
</feature>
<sequence>MASHLGLTNSTKMSILGLGTWKYCHINCTYVYQNENEVGVAIQEQLREQVVNKLWCTYHKKVLVKGDCQKTLSNLKLDYLDLHLIHWLTGFKPGKEFFPLDESDNVVPNDTNIVNTWAAMVELVDEGLVKAIGISNCNHLQVERILKKPSLRYKPAEKLIQYFQSKGILVTTYSPLGSPDRPWAKPEAPSILEDPRIKVITAKHNKTTAQILIQNLEVIPKSVTPECIPQNFKIFDFELSSQDMTTLPSYNRNWRVCALVSCASHKDYPFHEF</sequence>
<dbReference type="STRING" id="61853.ENSNLEP00000035773"/>
<dbReference type="Ensembl" id="ENSNLET00000055083.1">
    <property type="protein sequence ID" value="ENSNLEP00000035773.1"/>
    <property type="gene ID" value="ENSNLEG00000036254.1"/>
</dbReference>
<reference evidence="7" key="3">
    <citation type="submission" date="2025-09" db="UniProtKB">
        <authorList>
            <consortium name="Ensembl"/>
        </authorList>
    </citation>
    <scope>IDENTIFICATION</scope>
</reference>
<evidence type="ECO:0000313" key="7">
    <source>
        <dbReference type="Ensembl" id="ENSNLEP00000035773.1"/>
    </source>
</evidence>
<organism evidence="7 8">
    <name type="scientific">Nomascus leucogenys</name>
    <name type="common">Northern white-cheeked gibbon</name>
    <name type="synonym">Hylobates leucogenys</name>
    <dbReference type="NCBI Taxonomy" id="61853"/>
    <lineage>
        <taxon>Eukaryota</taxon>
        <taxon>Metazoa</taxon>
        <taxon>Chordata</taxon>
        <taxon>Craniata</taxon>
        <taxon>Vertebrata</taxon>
        <taxon>Euteleostomi</taxon>
        <taxon>Mammalia</taxon>
        <taxon>Eutheria</taxon>
        <taxon>Euarchontoglires</taxon>
        <taxon>Primates</taxon>
        <taxon>Haplorrhini</taxon>
        <taxon>Catarrhini</taxon>
        <taxon>Hylobatidae</taxon>
        <taxon>Nomascus</taxon>
    </lineage>
</organism>
<dbReference type="InParanoid" id="A0A2I3GWN1"/>
<accession>A0A2I3GWN1</accession>
<dbReference type="Gene3D" id="3.20.20.100">
    <property type="entry name" value="NADP-dependent oxidoreductase domain"/>
    <property type="match status" value="1"/>
</dbReference>
<feature type="domain" description="NADP-dependent oxidoreductase" evidence="6">
    <location>
        <begin position="25"/>
        <end position="248"/>
    </location>
</feature>
<evidence type="ECO:0000256" key="3">
    <source>
        <dbReference type="PIRSR" id="PIRSR000097-1"/>
    </source>
</evidence>
<dbReference type="AlphaFoldDB" id="A0A2I3GWN1"/>
<evidence type="ECO:0000256" key="1">
    <source>
        <dbReference type="ARBA" id="ARBA00022857"/>
    </source>
</evidence>
<keyword evidence="8" id="KW-1185">Reference proteome</keyword>
<reference evidence="7" key="2">
    <citation type="submission" date="2025-08" db="UniProtKB">
        <authorList>
            <consortium name="Ensembl"/>
        </authorList>
    </citation>
    <scope>IDENTIFICATION</scope>
</reference>
<dbReference type="EMBL" id="ADFV01025515">
    <property type="status" value="NOT_ANNOTATED_CDS"/>
    <property type="molecule type" value="Genomic_DNA"/>
</dbReference>
<dbReference type="Pfam" id="PF00248">
    <property type="entry name" value="Aldo_ket_red"/>
    <property type="match status" value="1"/>
</dbReference>
<evidence type="ECO:0000256" key="4">
    <source>
        <dbReference type="PIRSR" id="PIRSR000097-2"/>
    </source>
</evidence>
<dbReference type="GeneTree" id="ENSGT00940000153272"/>
<evidence type="ECO:0000256" key="5">
    <source>
        <dbReference type="PIRSR" id="PIRSR000097-3"/>
    </source>
</evidence>
<dbReference type="OMA" id="HALHAGY"/>
<dbReference type="PIRSF" id="PIRSF000097">
    <property type="entry name" value="AKR"/>
    <property type="match status" value="1"/>
</dbReference>
<feature type="site" description="Lowers pKa of active site Tyr" evidence="5">
    <location>
        <position position="53"/>
    </location>
</feature>
<dbReference type="InterPro" id="IPR020471">
    <property type="entry name" value="AKR"/>
</dbReference>
<reference evidence="7 8" key="1">
    <citation type="submission" date="2012-10" db="EMBL/GenBank/DDBJ databases">
        <authorList>
            <consortium name="Gibbon Genome Sequencing Consortium"/>
        </authorList>
    </citation>
    <scope>NUCLEOTIDE SEQUENCE [LARGE SCALE GENOMIC DNA]</scope>
</reference>
<evidence type="ECO:0000259" key="6">
    <source>
        <dbReference type="Pfam" id="PF00248"/>
    </source>
</evidence>
<feature type="active site" description="Proton donor" evidence="3">
    <location>
        <position position="32"/>
    </location>
</feature>